<keyword evidence="2" id="KW-0678">Repressor</keyword>
<dbReference type="HAMAP" id="MF_01477">
    <property type="entry name" value="Iojap_RsfS"/>
    <property type="match status" value="1"/>
</dbReference>
<dbReference type="AlphaFoldDB" id="A0A098YNL5"/>
<comment type="caution">
    <text evidence="3">The sequence shown here is derived from an EMBL/GenBank/DDBJ whole genome shotgun (WGS) entry which is preliminary data.</text>
</comment>
<dbReference type="InterPro" id="IPR043519">
    <property type="entry name" value="NT_sf"/>
</dbReference>
<dbReference type="NCBIfam" id="TIGR00090">
    <property type="entry name" value="rsfS_iojap_ybeB"/>
    <property type="match status" value="1"/>
</dbReference>
<evidence type="ECO:0000313" key="3">
    <source>
        <dbReference type="EMBL" id="KGI20877.1"/>
    </source>
</evidence>
<evidence type="ECO:0000256" key="2">
    <source>
        <dbReference type="HAMAP-Rule" id="MF_01477"/>
    </source>
</evidence>
<evidence type="ECO:0000256" key="1">
    <source>
        <dbReference type="ARBA" id="ARBA00010574"/>
    </source>
</evidence>
<comment type="subunit">
    <text evidence="2">Interacts with ribosomal protein uL14 (rplN).</text>
</comment>
<dbReference type="Gene3D" id="3.30.460.10">
    <property type="entry name" value="Beta Polymerase, domain 2"/>
    <property type="match status" value="1"/>
</dbReference>
<dbReference type="GO" id="GO:0043023">
    <property type="term" value="F:ribosomal large subunit binding"/>
    <property type="evidence" value="ECO:0007669"/>
    <property type="project" value="TreeGrafter"/>
</dbReference>
<dbReference type="GO" id="GO:0005737">
    <property type="term" value="C:cytoplasm"/>
    <property type="evidence" value="ECO:0007669"/>
    <property type="project" value="UniProtKB-SubCell"/>
</dbReference>
<dbReference type="GO" id="GO:0042256">
    <property type="term" value="P:cytosolic ribosome assembly"/>
    <property type="evidence" value="ECO:0007669"/>
    <property type="project" value="UniProtKB-UniRule"/>
</dbReference>
<accession>A0A098YNL5</accession>
<protein>
    <recommendedName>
        <fullName evidence="2">Ribosomal silencing factor RsfS</fullName>
    </recommendedName>
</protein>
<dbReference type="GeneID" id="93331263"/>
<comment type="function">
    <text evidence="2">Functions as a ribosomal silencing factor. Interacts with ribosomal protein uL14 (rplN), blocking formation of intersubunit bridge B8. Prevents association of the 30S and 50S ribosomal subunits and the formation of functional ribosomes, thus repressing translation.</text>
</comment>
<dbReference type="InterPro" id="IPR004394">
    <property type="entry name" value="Iojap/RsfS/C7orf30"/>
</dbReference>
<keyword evidence="2" id="KW-0963">Cytoplasm</keyword>
<dbReference type="GO" id="GO:0090071">
    <property type="term" value="P:negative regulation of ribosome biogenesis"/>
    <property type="evidence" value="ECO:0007669"/>
    <property type="project" value="UniProtKB-UniRule"/>
</dbReference>
<dbReference type="GO" id="GO:0017148">
    <property type="term" value="P:negative regulation of translation"/>
    <property type="evidence" value="ECO:0007669"/>
    <property type="project" value="UniProtKB-UniRule"/>
</dbReference>
<dbReference type="PANTHER" id="PTHR21043:SF0">
    <property type="entry name" value="MITOCHONDRIAL ASSEMBLY OF RIBOSOMAL LARGE SUBUNIT PROTEIN 1"/>
    <property type="match status" value="1"/>
</dbReference>
<reference evidence="3 4" key="1">
    <citation type="submission" date="2014-07" db="EMBL/GenBank/DDBJ databases">
        <authorList>
            <person name="McCorrison J."/>
            <person name="Sanka R."/>
            <person name="Torralba M."/>
            <person name="Gillis M."/>
            <person name="Haft D.H."/>
            <person name="Methe B."/>
            <person name="Sutton G."/>
            <person name="Nelson K.E."/>
        </authorList>
    </citation>
    <scope>NUCLEOTIDE SEQUENCE [LARGE SCALE GENOMIC DNA]</scope>
    <source>
        <strain evidence="3 4">S9-PR14</strain>
    </source>
</reference>
<evidence type="ECO:0000313" key="4">
    <source>
        <dbReference type="Proteomes" id="UP000029723"/>
    </source>
</evidence>
<name>A0A098YNL5_9BACT</name>
<dbReference type="Pfam" id="PF02410">
    <property type="entry name" value="RsfS"/>
    <property type="match status" value="1"/>
</dbReference>
<sequence>MKSSNQLVKTITKGIQEKKGQDIIIADLSDIDGAIANYFVICQGNSPAQVEAISESVGVTVHKDLKEKPINVVGLGLNQWVAIDFADVLVHVFLPETRAFYDLENLWEDAKLTKIPNID</sequence>
<comment type="subcellular location">
    <subcellularLocation>
        <location evidence="2">Cytoplasm</location>
    </subcellularLocation>
</comment>
<proteinExistence type="inferred from homology"/>
<dbReference type="EMBL" id="JRPQ01000272">
    <property type="protein sequence ID" value="KGI20877.1"/>
    <property type="molecule type" value="Genomic_DNA"/>
</dbReference>
<dbReference type="RefSeq" id="WP_008124488.1">
    <property type="nucleotide sequence ID" value="NZ_JRPQ01000272.1"/>
</dbReference>
<organism evidence="3 4">
    <name type="scientific">Hoylesella timonensis S9-PR14</name>
    <dbReference type="NCBI Taxonomy" id="1401062"/>
    <lineage>
        <taxon>Bacteria</taxon>
        <taxon>Pseudomonadati</taxon>
        <taxon>Bacteroidota</taxon>
        <taxon>Bacteroidia</taxon>
        <taxon>Bacteroidales</taxon>
        <taxon>Prevotellaceae</taxon>
        <taxon>Hoylesella</taxon>
    </lineage>
</organism>
<dbReference type="PANTHER" id="PTHR21043">
    <property type="entry name" value="IOJAP SUPERFAMILY ORTHOLOG"/>
    <property type="match status" value="1"/>
</dbReference>
<keyword evidence="2" id="KW-0810">Translation regulation</keyword>
<gene>
    <name evidence="2" type="primary">rsfS</name>
    <name evidence="3" type="ORF">HMPREF9304_13490</name>
</gene>
<comment type="similarity">
    <text evidence="1 2">Belongs to the Iojap/RsfS family.</text>
</comment>
<dbReference type="Proteomes" id="UP000029723">
    <property type="component" value="Unassembled WGS sequence"/>
</dbReference>
<dbReference type="SUPFAM" id="SSF81301">
    <property type="entry name" value="Nucleotidyltransferase"/>
    <property type="match status" value="1"/>
</dbReference>
<dbReference type="OrthoDB" id="9793681at2"/>